<dbReference type="Proteomes" id="UP001155546">
    <property type="component" value="Unassembled WGS sequence"/>
</dbReference>
<dbReference type="EMBL" id="JAMTCD010000010">
    <property type="protein sequence ID" value="MCT7941999.1"/>
    <property type="molecule type" value="Genomic_DNA"/>
</dbReference>
<dbReference type="AlphaFoldDB" id="A0A9X2WMN9"/>
<keyword evidence="1" id="KW-0732">Signal</keyword>
<accession>A0A9X2WMN9</accession>
<protein>
    <submittedName>
        <fullName evidence="2">Uncharacterized protein</fullName>
    </submittedName>
</protein>
<reference evidence="2" key="1">
    <citation type="journal article" date="2023" name="Int. J. Syst. Evol. Microbiol.">
        <title>&lt;i&gt;Shewanella septentrionalis&lt;/i&gt; sp. nov. and &lt;i&gt;Shewanella holmiensis&lt;/i&gt; sp. nov., isolated from Baltic Sea water and sediments.</title>
        <authorList>
            <person name="Martin-Rodriguez A.J."/>
            <person name="Thorell K."/>
            <person name="Joffre E."/>
            <person name="Jensie-Markopoulos S."/>
            <person name="Moore E.R.B."/>
            <person name="Sjoling A."/>
        </authorList>
    </citation>
    <scope>NUCLEOTIDE SEQUENCE</scope>
    <source>
        <strain evidence="2">SP1S2-7</strain>
    </source>
</reference>
<evidence type="ECO:0000313" key="2">
    <source>
        <dbReference type="EMBL" id="MCT7941999.1"/>
    </source>
</evidence>
<feature type="signal peptide" evidence="1">
    <location>
        <begin position="1"/>
        <end position="19"/>
    </location>
</feature>
<dbReference type="PIRSF" id="PIRSF032038">
    <property type="entry name" value="UCP023238"/>
    <property type="match status" value="1"/>
</dbReference>
<feature type="chain" id="PRO_5040751424" evidence="1">
    <location>
        <begin position="20"/>
        <end position="188"/>
    </location>
</feature>
<dbReference type="InterPro" id="IPR016987">
    <property type="entry name" value="UCP023238"/>
</dbReference>
<evidence type="ECO:0000256" key="1">
    <source>
        <dbReference type="SAM" id="SignalP"/>
    </source>
</evidence>
<name>A0A9X2WMN9_9GAMM</name>
<keyword evidence="3" id="KW-1185">Reference proteome</keyword>
<gene>
    <name evidence="2" type="ORF">NE535_09380</name>
</gene>
<comment type="caution">
    <text evidence="2">The sequence shown here is derived from an EMBL/GenBank/DDBJ whole genome shotgun (WGS) entry which is preliminary data.</text>
</comment>
<dbReference type="RefSeq" id="WP_261298383.1">
    <property type="nucleotide sequence ID" value="NZ_JAMTCD010000010.1"/>
</dbReference>
<evidence type="ECO:0000313" key="3">
    <source>
        <dbReference type="Proteomes" id="UP001155546"/>
    </source>
</evidence>
<proteinExistence type="predicted"/>
<organism evidence="2 3">
    <name type="scientific">Shewanella holmiensis</name>
    <dbReference type="NCBI Taxonomy" id="2952222"/>
    <lineage>
        <taxon>Bacteria</taxon>
        <taxon>Pseudomonadati</taxon>
        <taxon>Pseudomonadota</taxon>
        <taxon>Gammaproteobacteria</taxon>
        <taxon>Alteromonadales</taxon>
        <taxon>Shewanellaceae</taxon>
        <taxon>Shewanella</taxon>
    </lineage>
</organism>
<sequence length="188" mass="20035">MRLTWISAALIVASTTAQANTGLEQQLSICAVKSDKLDRLICFDDLAAKVQQANANGHAVAVTLPAVAVQTTAPTQAVAATAITAPAVQSNAVPVASSVPQNPVADFGLQKTVEEDLGKLYFEVAAVTKDPYGAFIITLNNGQVWKQTESDRYKLNKGQTIYIEKGALSSFILGTDDRNSTTRVKRLK</sequence>